<dbReference type="InterPro" id="IPR036921">
    <property type="entry name" value="PurM-like_N_sf"/>
</dbReference>
<dbReference type="GO" id="GO:0005737">
    <property type="term" value="C:cytoplasm"/>
    <property type="evidence" value="ECO:0007669"/>
    <property type="project" value="UniProtKB-SubCell"/>
</dbReference>
<keyword evidence="7 8" id="KW-0460">Magnesium</keyword>
<dbReference type="GO" id="GO:0000287">
    <property type="term" value="F:magnesium ion binding"/>
    <property type="evidence" value="ECO:0007669"/>
    <property type="project" value="UniProtKB-UniRule"/>
</dbReference>
<dbReference type="GO" id="GO:0006189">
    <property type="term" value="P:'de novo' IMP biosynthetic process"/>
    <property type="evidence" value="ECO:0007669"/>
    <property type="project" value="UniProtKB-UniRule"/>
</dbReference>
<reference evidence="13" key="1">
    <citation type="journal article" date="2015" name="MBio">
        <title>Genome-Resolved Metagenomic Analysis Reveals Roles for Candidate Phyla and Other Microbial Community Members in Biogeochemical Transformations in Oil Reservoirs.</title>
        <authorList>
            <person name="Hu P."/>
            <person name="Tom L."/>
            <person name="Singh A."/>
            <person name="Thomas B.C."/>
            <person name="Baker B.J."/>
            <person name="Piceno Y.M."/>
            <person name="Andersen G.L."/>
            <person name="Banfield J.F."/>
        </authorList>
    </citation>
    <scope>NUCLEOTIDE SEQUENCE [LARGE SCALE GENOMIC DNA]</scope>
</reference>
<comment type="subcellular location">
    <subcellularLocation>
        <location evidence="8">Cytoplasm</location>
    </subcellularLocation>
</comment>
<dbReference type="AlphaFoldDB" id="A0A117M745"/>
<comment type="caution">
    <text evidence="12">The sequence shown here is derived from an EMBL/GenBank/DDBJ whole genome shotgun (WGS) entry which is preliminary data.</text>
</comment>
<comment type="catalytic activity">
    <reaction evidence="8">
        <text>N(2)-formyl-N(1)-(5-phospho-beta-D-ribosyl)glycinamide + L-glutamine + ATP + H2O = 2-formamido-N(1)-(5-O-phospho-beta-D-ribosyl)acetamidine + L-glutamate + ADP + phosphate + H(+)</text>
        <dbReference type="Rhea" id="RHEA:17129"/>
        <dbReference type="ChEBI" id="CHEBI:15377"/>
        <dbReference type="ChEBI" id="CHEBI:15378"/>
        <dbReference type="ChEBI" id="CHEBI:29985"/>
        <dbReference type="ChEBI" id="CHEBI:30616"/>
        <dbReference type="ChEBI" id="CHEBI:43474"/>
        <dbReference type="ChEBI" id="CHEBI:58359"/>
        <dbReference type="ChEBI" id="CHEBI:147286"/>
        <dbReference type="ChEBI" id="CHEBI:147287"/>
        <dbReference type="ChEBI" id="CHEBI:456216"/>
        <dbReference type="EC" id="6.3.5.3"/>
    </reaction>
</comment>
<keyword evidence="3 8" id="KW-0479">Metal-binding</keyword>
<dbReference type="PATRIC" id="fig|1635277.3.peg.23"/>
<comment type="function">
    <text evidence="8">Part of the phosphoribosylformylglycinamidine synthase complex involved in the purines biosynthetic pathway. Catalyzes the ATP-dependent conversion of formylglycinamide ribonucleotide (FGAR) and glutamine to yield formylglycinamidine ribonucleotide (FGAM) and glutamate. The FGAM synthase complex is composed of three subunits. PurQ produces an ammonia molecule by converting glutamine to glutamate. PurL transfers the ammonia molecule to FGAR to form FGAM in an ATP-dependent manner. PurS interacts with PurQ and PurL and is thought to assist in the transfer of the ammonia molecule from PurQ to PurL.</text>
</comment>
<feature type="domain" description="PurM-like N-terminal" evidence="9">
    <location>
        <begin position="257"/>
        <end position="381"/>
    </location>
</feature>
<dbReference type="SUPFAM" id="SSF55326">
    <property type="entry name" value="PurM N-terminal domain-like"/>
    <property type="match status" value="2"/>
</dbReference>
<dbReference type="InterPro" id="IPR041609">
    <property type="entry name" value="PurL_linker"/>
</dbReference>
<feature type="binding site" evidence="8">
    <location>
        <position position="273"/>
    </location>
    <ligand>
        <name>ATP</name>
        <dbReference type="ChEBI" id="CHEBI:30616"/>
    </ligand>
</feature>
<dbReference type="Gene3D" id="1.10.8.750">
    <property type="entry name" value="Phosphoribosylformylglycinamidine synthase, linker domain"/>
    <property type="match status" value="1"/>
</dbReference>
<dbReference type="Gene3D" id="3.90.650.10">
    <property type="entry name" value="PurM-like C-terminal domain"/>
    <property type="match status" value="2"/>
</dbReference>
<dbReference type="Pfam" id="PF02769">
    <property type="entry name" value="AIRS_C"/>
    <property type="match status" value="2"/>
</dbReference>
<feature type="active site" description="Proton acceptor" evidence="8">
    <location>
        <position position="277"/>
    </location>
</feature>
<comment type="subunit">
    <text evidence="8">Monomer. Part of the FGAM synthase complex composed of 1 PurL, 1 PurQ and 2 PurS subunits.</text>
</comment>
<dbReference type="Proteomes" id="UP000053467">
    <property type="component" value="Unassembled WGS sequence"/>
</dbReference>
<dbReference type="Gene3D" id="3.30.1330.10">
    <property type="entry name" value="PurM-like, N-terminal domain"/>
    <property type="match status" value="2"/>
</dbReference>
<evidence type="ECO:0000256" key="1">
    <source>
        <dbReference type="ARBA" id="ARBA00022490"/>
    </source>
</evidence>
<dbReference type="PANTHER" id="PTHR43555:SF1">
    <property type="entry name" value="PHOSPHORIBOSYLFORMYLGLYCINAMIDINE SYNTHASE SUBUNIT PURL"/>
    <property type="match status" value="1"/>
</dbReference>
<evidence type="ECO:0000313" key="12">
    <source>
        <dbReference type="EMBL" id="KUK88017.1"/>
    </source>
</evidence>
<feature type="binding site" evidence="8">
    <location>
        <position position="729"/>
    </location>
    <ligand>
        <name>substrate</name>
    </ligand>
</feature>
<keyword evidence="5 8" id="KW-0658">Purine biosynthesis</keyword>
<comment type="pathway">
    <text evidence="8">Purine metabolism; IMP biosynthesis via de novo pathway; 5-amino-1-(5-phospho-D-ribosyl)imidazole from N(2)-formyl-N(1)-(5-phospho-D-ribosyl)glycinamide: step 1/2.</text>
</comment>
<dbReference type="GO" id="GO:0005524">
    <property type="term" value="F:ATP binding"/>
    <property type="evidence" value="ECO:0007669"/>
    <property type="project" value="UniProtKB-UniRule"/>
</dbReference>
<evidence type="ECO:0000256" key="3">
    <source>
        <dbReference type="ARBA" id="ARBA00022723"/>
    </source>
</evidence>
<accession>A0A117M745</accession>
<feature type="binding site" evidence="8">
    <location>
        <position position="689"/>
    </location>
    <ligand>
        <name>ATP</name>
        <dbReference type="ChEBI" id="CHEBI:30616"/>
    </ligand>
</feature>
<evidence type="ECO:0000259" key="9">
    <source>
        <dbReference type="Pfam" id="PF00586"/>
    </source>
</evidence>
<feature type="binding site" evidence="8">
    <location>
        <position position="457"/>
    </location>
    <ligand>
        <name>Mg(2+)</name>
        <dbReference type="ChEBI" id="CHEBI:18420"/>
        <label>2</label>
    </ligand>
</feature>
<dbReference type="EMBL" id="LGGX01000001">
    <property type="protein sequence ID" value="KUK88017.1"/>
    <property type="molecule type" value="Genomic_DNA"/>
</dbReference>
<evidence type="ECO:0000256" key="2">
    <source>
        <dbReference type="ARBA" id="ARBA00022598"/>
    </source>
</evidence>
<dbReference type="SUPFAM" id="SSF56042">
    <property type="entry name" value="PurM C-terminal domain-like"/>
    <property type="match status" value="2"/>
</dbReference>
<gene>
    <name evidence="8" type="primary">purL</name>
    <name evidence="12" type="ORF">XE03_0023</name>
</gene>
<evidence type="ECO:0000259" key="11">
    <source>
        <dbReference type="Pfam" id="PF18072"/>
    </source>
</evidence>
<sequence length="927" mass="105608">MIVEVVPKNDSFDSLGQIIKNEIKKSDHSIMKVRTSNLYFFDKEIDLIFLKDLLVDSVTDDFYIHPQHPFENTFFIDIYYKDGVMDPAGETLKNYLIKSSFQVNYVKTIRRFYLFSEGKINNEKIVKFFKNRYFNPLVEQVGEFKEKIKVFSKDKEFEIKYIDLDCDLEKLSKDMVLSLNLEEMKIIKDYFYKKLKRKPTDVELETIAQTWSEHCVHKTFKSPFRYKNKRIKNLFKETIMRASYEINHPDTVSLFSDNAGIVKFDQFNNICFKVETHNHPSALEPYGGAGTGIGGVIRDIIGTGLSAKPIANTDVFCIGIDEGELTENDSIIPPEEILKGVVAGVRDYGNRMGIPTVNGAVCYHKKFLGNPLVFAGSIGIMKSRNSFKKVNEEDYIVLIGGRTGRDGIHGATFSSTSLTEDSQEISSGAVQIGNPIEEKKMLDAIMEMDGLFNSITDCGAGGLSSAVGEMGEETGAIVYLDKVPLKYEGLSYSEIWISESQERMVLSVPPKNFEKIKSIGEKYNTEVTHVGYFKGKKLELYFKDKNVLSLDMNFLHKGVPLYEKKTLPYINFKEKKRKLKYKFSIDDAVVKVLSSKDVRSKEWIVRQYDHEVQSQTLVKPLGGKSSNSPNDSSVLYPLDSKEKCIVVGCGINPRYGELNVKKMTYAVIDEAIRNVLSQGGDLEHTFLLDNFCFGDVKNPHTLGAIVESTFACYDYTVKLRTPFISGKDSLNNYFIMKDKEIEIPPTLLISALSITYVDMIRSSYFKMTEKPSTILMLGKETKEELAGSILYSEYGIDEGFLPNIDIKESAKIHKNFNELNKRRLIISAHDISDGGLFVTLFESCIGNDVGCEIKIESKLELFNFLFSETQSRYVVQVYDEDLDYVEKIMGKKYMKIIGKVVKTPSIKIKHNKKSYTFETKKLLKYYR</sequence>
<comment type="similarity">
    <text evidence="8">Belongs to the FGAMS family.</text>
</comment>
<evidence type="ECO:0000256" key="8">
    <source>
        <dbReference type="HAMAP-Rule" id="MF_00420"/>
    </source>
</evidence>
<feature type="domain" description="PurM-like C-terminal" evidence="10">
    <location>
        <begin position="392"/>
        <end position="537"/>
    </location>
</feature>
<feature type="domain" description="Phosphoribosylformylglycinamidine synthase linker" evidence="11">
    <location>
        <begin position="168"/>
        <end position="218"/>
    </location>
</feature>
<evidence type="ECO:0000256" key="4">
    <source>
        <dbReference type="ARBA" id="ARBA00022741"/>
    </source>
</evidence>
<dbReference type="Gene3D" id="3.30.1280.10">
    <property type="entry name" value="Phosphoribosylformylglycinamidine synthase subunit PurS"/>
    <property type="match status" value="1"/>
</dbReference>
<dbReference type="Pfam" id="PF00586">
    <property type="entry name" value="AIRS"/>
    <property type="match status" value="1"/>
</dbReference>
<dbReference type="EC" id="6.3.5.3" evidence="8"/>
<organism evidence="12 13">
    <name type="scientific">candidate division TA06 bacterium 34_109</name>
    <dbReference type="NCBI Taxonomy" id="1635277"/>
    <lineage>
        <taxon>Bacteria</taxon>
        <taxon>Bacteria division TA06</taxon>
    </lineage>
</organism>
<evidence type="ECO:0000256" key="5">
    <source>
        <dbReference type="ARBA" id="ARBA00022755"/>
    </source>
</evidence>
<feature type="binding site" evidence="8">
    <location>
        <position position="726"/>
    </location>
    <ligand>
        <name>ATP</name>
        <dbReference type="ChEBI" id="CHEBI:30616"/>
    </ligand>
</feature>
<feature type="binding site" evidence="8">
    <location>
        <begin position="499"/>
        <end position="501"/>
    </location>
    <ligand>
        <name>substrate</name>
    </ligand>
</feature>
<keyword evidence="6 8" id="KW-0067">ATP-binding</keyword>
<evidence type="ECO:0000259" key="10">
    <source>
        <dbReference type="Pfam" id="PF02769"/>
    </source>
</evidence>
<keyword evidence="2 8" id="KW-0436">Ligase</keyword>
<dbReference type="CDD" id="cd02204">
    <property type="entry name" value="PurL_repeat2"/>
    <property type="match status" value="1"/>
</dbReference>
<keyword evidence="4 8" id="KW-0547">Nucleotide-binding</keyword>
<dbReference type="GO" id="GO:0004642">
    <property type="term" value="F:phosphoribosylformylglycinamidine synthase activity"/>
    <property type="evidence" value="ECO:0007669"/>
    <property type="project" value="UniProtKB-UniRule"/>
</dbReference>
<feature type="active site" evidence="8">
    <location>
        <position position="214"/>
    </location>
</feature>
<dbReference type="UniPathway" id="UPA00074">
    <property type="reaction ID" value="UER00128"/>
</dbReference>
<feature type="binding site" evidence="8">
    <location>
        <position position="431"/>
    </location>
    <ligand>
        <name>substrate</name>
    </ligand>
</feature>
<evidence type="ECO:0000313" key="13">
    <source>
        <dbReference type="Proteomes" id="UP000053467"/>
    </source>
</evidence>
<name>A0A117M745_UNCT6</name>
<dbReference type="CDD" id="cd02203">
    <property type="entry name" value="PurL_repeat1"/>
    <property type="match status" value="1"/>
</dbReference>
<dbReference type="InterPro" id="IPR016188">
    <property type="entry name" value="PurM-like_N"/>
</dbReference>
<dbReference type="InterPro" id="IPR036676">
    <property type="entry name" value="PurM-like_C_sf"/>
</dbReference>
<dbReference type="PANTHER" id="PTHR43555">
    <property type="entry name" value="PHOSPHORIBOSYLFORMYLGLYCINAMIDINE SYNTHASE SUBUNIT PURL"/>
    <property type="match status" value="1"/>
</dbReference>
<keyword evidence="1 8" id="KW-0963">Cytoplasm</keyword>
<feature type="binding site" evidence="8">
    <location>
        <position position="299"/>
    </location>
    <ligand>
        <name>Mg(2+)</name>
        <dbReference type="ChEBI" id="CHEBI:18420"/>
        <label>2</label>
    </ligand>
</feature>
<dbReference type="Pfam" id="PF02700">
    <property type="entry name" value="PurS"/>
    <property type="match status" value="1"/>
</dbReference>
<feature type="domain" description="PurM-like C-terminal" evidence="10">
    <location>
        <begin position="811"/>
        <end position="909"/>
    </location>
</feature>
<dbReference type="SUPFAM" id="SSF82697">
    <property type="entry name" value="PurS-like"/>
    <property type="match status" value="1"/>
</dbReference>
<dbReference type="InterPro" id="IPR010074">
    <property type="entry name" value="PRibForGlyAmidine_synth_PurL"/>
</dbReference>
<comment type="caution">
    <text evidence="8">Lacks conserved residue(s) required for the propagation of feature annotation.</text>
</comment>
<evidence type="ECO:0000256" key="6">
    <source>
        <dbReference type="ARBA" id="ARBA00022840"/>
    </source>
</evidence>
<dbReference type="InterPro" id="IPR003850">
    <property type="entry name" value="PurS"/>
</dbReference>
<feature type="binding site" evidence="8">
    <location>
        <position position="275"/>
    </location>
    <ligand>
        <name>Mg(2+)</name>
        <dbReference type="ChEBI" id="CHEBI:18420"/>
        <label>1</label>
    </ligand>
</feature>
<proteinExistence type="inferred from homology"/>
<evidence type="ECO:0000256" key="7">
    <source>
        <dbReference type="ARBA" id="ARBA00022842"/>
    </source>
</evidence>
<protein>
    <recommendedName>
        <fullName evidence="8">Phosphoribosylformylglycinamidine synthase subunit PurL</fullName>
        <shortName evidence="8">FGAM synthase</shortName>
        <ecNumber evidence="8">6.3.5.3</ecNumber>
    </recommendedName>
    <alternativeName>
        <fullName evidence="8">Formylglycinamide ribonucleotide amidotransferase subunit II</fullName>
        <shortName evidence="8">FGAR amidotransferase II</shortName>
        <shortName evidence="8">FGAR-AT II</shortName>
    </alternativeName>
    <alternativeName>
        <fullName evidence="8">Glutamine amidotransferase PurL</fullName>
    </alternativeName>
    <alternativeName>
        <fullName evidence="8">Phosphoribosylformylglycinamidine synthase subunit II</fullName>
    </alternativeName>
</protein>
<dbReference type="HAMAP" id="MF_00420">
    <property type="entry name" value="PurL_2"/>
    <property type="match status" value="1"/>
</dbReference>
<feature type="binding site" evidence="8">
    <location>
        <position position="298"/>
    </location>
    <ligand>
        <name>substrate</name>
    </ligand>
</feature>
<dbReference type="InterPro" id="IPR036604">
    <property type="entry name" value="PurS-like_sf"/>
</dbReference>
<dbReference type="NCBIfam" id="TIGR01736">
    <property type="entry name" value="FGAM_synth_II"/>
    <property type="match status" value="1"/>
</dbReference>
<dbReference type="Pfam" id="PF18072">
    <property type="entry name" value="FGAR-AT_linker"/>
    <property type="match status" value="1"/>
</dbReference>
<dbReference type="InterPro" id="IPR010918">
    <property type="entry name" value="PurM-like_C_dom"/>
</dbReference>